<sequence>MRKAFHHAVWPWFVALPATPMPAIAQNAPAFELKLDIDQDGKTDRAIILQEAGGPADLYIYLDVEKPDPPRQPDFVKKRLTEDQVVDLEAKGKGSLAITSCSGCGAIKSTEETLTIVYRRGKFLVGGYSRNWDWNQQTSSGVETTLGDCDINYLTGKATASTDLEEGKPIKGKFRLVLLKDWSADSRPKACDF</sequence>
<protein>
    <recommendedName>
        <fullName evidence="3">DUF2147 domain-containing protein</fullName>
    </recommendedName>
</protein>
<accession>A0ABU4YCX4</accession>
<organism evidence="1 2">
    <name type="scientific">Mesorhizobium humile</name>
    <dbReference type="NCBI Taxonomy" id="3072313"/>
    <lineage>
        <taxon>Bacteria</taxon>
        <taxon>Pseudomonadati</taxon>
        <taxon>Pseudomonadota</taxon>
        <taxon>Alphaproteobacteria</taxon>
        <taxon>Hyphomicrobiales</taxon>
        <taxon>Phyllobacteriaceae</taxon>
        <taxon>Mesorhizobium</taxon>
    </lineage>
</organism>
<reference evidence="1 2" key="1">
    <citation type="submission" date="2023-08" db="EMBL/GenBank/DDBJ databases">
        <title>Implementing the SeqCode for naming new Mesorhizobium species isolated from Vachellia karroo root nodules.</title>
        <authorList>
            <person name="Van Lill M."/>
        </authorList>
    </citation>
    <scope>NUCLEOTIDE SEQUENCE [LARGE SCALE GENOMIC DNA]</scope>
    <source>
        <strain evidence="1 2">VK2B</strain>
    </source>
</reference>
<keyword evidence="2" id="KW-1185">Reference proteome</keyword>
<comment type="caution">
    <text evidence="1">The sequence shown here is derived from an EMBL/GenBank/DDBJ whole genome shotgun (WGS) entry which is preliminary data.</text>
</comment>
<evidence type="ECO:0000313" key="2">
    <source>
        <dbReference type="Proteomes" id="UP001280156"/>
    </source>
</evidence>
<dbReference type="RefSeq" id="WP_320294649.1">
    <property type="nucleotide sequence ID" value="NZ_JAVIIU010000003.1"/>
</dbReference>
<name>A0ABU4YCX4_9HYPH</name>
<dbReference type="EMBL" id="JAVIIV010000003">
    <property type="protein sequence ID" value="MDX8484796.1"/>
    <property type="molecule type" value="Genomic_DNA"/>
</dbReference>
<gene>
    <name evidence="1" type="ORF">RFM52_06310</name>
</gene>
<dbReference type="Proteomes" id="UP001280156">
    <property type="component" value="Unassembled WGS sequence"/>
</dbReference>
<evidence type="ECO:0008006" key="3">
    <source>
        <dbReference type="Google" id="ProtNLM"/>
    </source>
</evidence>
<proteinExistence type="predicted"/>
<evidence type="ECO:0000313" key="1">
    <source>
        <dbReference type="EMBL" id="MDX8484796.1"/>
    </source>
</evidence>